<reference evidence="14 15" key="2">
    <citation type="journal article" date="2012" name="Open Biol.">
        <title>Characteristics of nucleosomes and linker DNA regions on the genome of the basidiomycete Mixia osmundae revealed by mono- and dinucleosome mapping.</title>
        <authorList>
            <person name="Nishida H."/>
            <person name="Kondo S."/>
            <person name="Matsumoto T."/>
            <person name="Suzuki Y."/>
            <person name="Yoshikawa H."/>
            <person name="Taylor T.D."/>
            <person name="Sugiyama J."/>
        </authorList>
    </citation>
    <scope>NUCLEOTIDE SEQUENCE [LARGE SCALE GENOMIC DNA]</scope>
    <source>
        <strain evidence="15">CBS 9802 / IAM 14324 / JCM 22182 / KY 12970</strain>
    </source>
</reference>
<dbReference type="SUPFAM" id="SSF64356">
    <property type="entry name" value="SNARE-like"/>
    <property type="match status" value="1"/>
</dbReference>
<name>G7E7L8_MIXOS</name>
<feature type="region of interest" description="Disordered" evidence="12">
    <location>
        <begin position="267"/>
        <end position="294"/>
    </location>
</feature>
<sequence>MVILACSIVTKGGKPLVSRQFNPSLSRSRIESLLLSFPKLIPPGVQHTTLLSSDKSVRYVYMPLEELYILLITPPLSNILQDLETLRLVSRIVSEICSLSGRGSVTESDVSRCAFELLSSFDEVVSLGYRERVGMQEVRAAMEMESHEERLQEMIARNKEQEAKEELKRRAKQLEMQRREMAKRGQTPYGAQGMSNGSGGGYDRAYIPPTLPPVQRQDYSSSPVPSAQRPVKNKGMQLGASSKMGARKNADLIDALGGEVAEAPSPVSASAAYGQPSPQSAVSAAPAHAIPAPAPPAKADNPFAPDTIETIHLAIKEKVTMEVNRDGGLNSFELKGDLDLRITDPEHARIAVGLGYLEGFGSDLQFRTHPNVDKKAWSDSKKLALRDAKKSFPVGQGLGVLRWRMTTKDESIVPLTVNCWPSPTDHGSLDVTIEYELQNTEMALHNVIISIPLPAGAYPTVTSDDATYAVNPTNHTLDWELALVDQDNSSGAFEFSLPSDDADSLFPIDVDFIAEKGLCGVEVLSVTQASTGEPMVHSTESLLSTEGYSVV</sequence>
<dbReference type="InterPro" id="IPR028565">
    <property type="entry name" value="MHD"/>
</dbReference>
<evidence type="ECO:0000259" key="13">
    <source>
        <dbReference type="PROSITE" id="PS51072"/>
    </source>
</evidence>
<dbReference type="GO" id="GO:0006890">
    <property type="term" value="P:retrograde vesicle-mediated transport, Golgi to endoplasmic reticulum"/>
    <property type="evidence" value="ECO:0007669"/>
    <property type="project" value="UniProtKB-UniRule"/>
</dbReference>
<dbReference type="InterPro" id="IPR036168">
    <property type="entry name" value="AP2_Mu_C_sf"/>
</dbReference>
<keyword evidence="9 11" id="KW-0472">Membrane</keyword>
<proteinExistence type="inferred from homology"/>
<dbReference type="Gene3D" id="2.60.40.1170">
    <property type="entry name" value="Mu homology domain, subdomain B"/>
    <property type="match status" value="2"/>
</dbReference>
<protein>
    <recommendedName>
        <fullName evidence="11">Coatomer subunit delta</fullName>
    </recommendedName>
</protein>
<evidence type="ECO:0000256" key="10">
    <source>
        <dbReference type="ARBA" id="ARBA00023329"/>
    </source>
</evidence>
<evidence type="ECO:0000256" key="5">
    <source>
        <dbReference type="ARBA" id="ARBA00022490"/>
    </source>
</evidence>
<dbReference type="GO" id="GO:0006888">
    <property type="term" value="P:endoplasmic reticulum to Golgi vesicle-mediated transport"/>
    <property type="evidence" value="ECO:0007669"/>
    <property type="project" value="TreeGrafter"/>
</dbReference>
<comment type="similarity">
    <text evidence="2 11">Belongs to the adaptor complexes medium subunit family. Delta-COP subfamily.</text>
</comment>
<dbReference type="EMBL" id="BABT02000165">
    <property type="protein sequence ID" value="GAA98828.1"/>
    <property type="molecule type" value="Genomic_DNA"/>
</dbReference>
<feature type="domain" description="MHD" evidence="13">
    <location>
        <begin position="308"/>
        <end position="551"/>
    </location>
</feature>
<evidence type="ECO:0000256" key="4">
    <source>
        <dbReference type="ARBA" id="ARBA00022448"/>
    </source>
</evidence>
<dbReference type="Gene3D" id="3.30.450.60">
    <property type="match status" value="1"/>
</dbReference>
<evidence type="ECO:0000256" key="9">
    <source>
        <dbReference type="ARBA" id="ARBA00023136"/>
    </source>
</evidence>
<dbReference type="OrthoDB" id="10266042at2759"/>
<keyword evidence="8 11" id="KW-0333">Golgi apparatus</keyword>
<dbReference type="eggNOG" id="KOG2635">
    <property type="taxonomic scope" value="Eukaryota"/>
</dbReference>
<evidence type="ECO:0000256" key="2">
    <source>
        <dbReference type="ARBA" id="ARBA00010516"/>
    </source>
</evidence>
<dbReference type="InterPro" id="IPR027059">
    <property type="entry name" value="Coatomer_dsu"/>
</dbReference>
<dbReference type="CDD" id="cd22249">
    <property type="entry name" value="UDM1_RNF168_RNF169-like"/>
    <property type="match status" value="1"/>
</dbReference>
<dbReference type="Proteomes" id="UP000009131">
    <property type="component" value="Unassembled WGS sequence"/>
</dbReference>
<evidence type="ECO:0000313" key="15">
    <source>
        <dbReference type="Proteomes" id="UP000009131"/>
    </source>
</evidence>
<dbReference type="RefSeq" id="XP_014567000.1">
    <property type="nucleotide sequence ID" value="XM_014711514.1"/>
</dbReference>
<dbReference type="Pfam" id="PF00928">
    <property type="entry name" value="Adap_comp_sub"/>
    <property type="match status" value="1"/>
</dbReference>
<comment type="subcellular location">
    <subcellularLocation>
        <location evidence="11">Cytoplasm</location>
    </subcellularLocation>
    <subcellularLocation>
        <location evidence="1 11">Golgi apparatus membrane</location>
        <topology evidence="1 11">Peripheral membrane protein</topology>
        <orientation evidence="1 11">Cytoplasmic side</orientation>
    </subcellularLocation>
    <subcellularLocation>
        <location evidence="11">Cytoplasmic vesicle</location>
        <location evidence="11">COPI-coated vesicle membrane</location>
        <topology evidence="11">Peripheral membrane protein</topology>
        <orientation evidence="11">Cytoplasmic side</orientation>
    </subcellularLocation>
</comment>
<feature type="region of interest" description="Disordered" evidence="12">
    <location>
        <begin position="181"/>
        <end position="233"/>
    </location>
</feature>
<gene>
    <name evidence="14" type="primary">Mo05516</name>
    <name evidence="14" type="ORF">E5Q_05516</name>
</gene>
<organism evidence="14 15">
    <name type="scientific">Mixia osmundae (strain CBS 9802 / IAM 14324 / JCM 22182 / KY 12970)</name>
    <dbReference type="NCBI Taxonomy" id="764103"/>
    <lineage>
        <taxon>Eukaryota</taxon>
        <taxon>Fungi</taxon>
        <taxon>Dikarya</taxon>
        <taxon>Basidiomycota</taxon>
        <taxon>Pucciniomycotina</taxon>
        <taxon>Mixiomycetes</taxon>
        <taxon>Mixiales</taxon>
        <taxon>Mixiaceae</taxon>
        <taxon>Mixia</taxon>
    </lineage>
</organism>
<evidence type="ECO:0000256" key="1">
    <source>
        <dbReference type="ARBA" id="ARBA00004255"/>
    </source>
</evidence>
<dbReference type="SUPFAM" id="SSF49447">
    <property type="entry name" value="Second domain of Mu2 adaptin subunit (ap50) of ap2 adaptor"/>
    <property type="match status" value="1"/>
</dbReference>
<dbReference type="PANTHER" id="PTHR10121">
    <property type="entry name" value="COATOMER SUBUNIT DELTA"/>
    <property type="match status" value="1"/>
</dbReference>
<evidence type="ECO:0000256" key="12">
    <source>
        <dbReference type="SAM" id="MobiDB-lite"/>
    </source>
</evidence>
<dbReference type="PANTHER" id="PTHR10121:SF0">
    <property type="entry name" value="COATOMER SUBUNIT DELTA"/>
    <property type="match status" value="1"/>
</dbReference>
<dbReference type="InParanoid" id="G7E7L8"/>
<dbReference type="InterPro" id="IPR011012">
    <property type="entry name" value="Longin-like_dom_sf"/>
</dbReference>
<comment type="caution">
    <text evidence="14">The sequence shown here is derived from an EMBL/GenBank/DDBJ whole genome shotgun (WGS) entry which is preliminary data.</text>
</comment>
<evidence type="ECO:0000256" key="8">
    <source>
        <dbReference type="ARBA" id="ARBA00023034"/>
    </source>
</evidence>
<dbReference type="CDD" id="cd14830">
    <property type="entry name" value="Delta_COP_N"/>
    <property type="match status" value="1"/>
</dbReference>
<evidence type="ECO:0000313" key="14">
    <source>
        <dbReference type="EMBL" id="GAA98828.1"/>
    </source>
</evidence>
<dbReference type="OMA" id="VQFRTHP"/>
<evidence type="ECO:0000256" key="11">
    <source>
        <dbReference type="RuleBase" id="RU366052"/>
    </source>
</evidence>
<accession>G7E7L8</accession>
<keyword evidence="10" id="KW-0968">Cytoplasmic vesicle</keyword>
<evidence type="ECO:0000256" key="3">
    <source>
        <dbReference type="ARBA" id="ARBA00011775"/>
    </source>
</evidence>
<comment type="function">
    <text evidence="11">The coatomer is a cytosolic protein complex that binds to dilysine motifs and reversibly associates with Golgi non-clathrin-coated vesicles, which further mediate biosynthetic protein transport from the ER, via the Golgi up to the trans Golgi network.</text>
</comment>
<keyword evidence="5 11" id="KW-0963">Cytoplasm</keyword>
<keyword evidence="4 11" id="KW-0813">Transport</keyword>
<dbReference type="GO" id="GO:0000139">
    <property type="term" value="C:Golgi membrane"/>
    <property type="evidence" value="ECO:0007669"/>
    <property type="project" value="UniProtKB-SubCell"/>
</dbReference>
<dbReference type="GO" id="GO:0051645">
    <property type="term" value="P:Golgi localization"/>
    <property type="evidence" value="ECO:0007669"/>
    <property type="project" value="TreeGrafter"/>
</dbReference>
<keyword evidence="15" id="KW-1185">Reference proteome</keyword>
<evidence type="ECO:0000256" key="7">
    <source>
        <dbReference type="ARBA" id="ARBA00022927"/>
    </source>
</evidence>
<reference evidence="14 15" key="1">
    <citation type="journal article" date="2011" name="J. Gen. Appl. Microbiol.">
        <title>Draft genome sequencing of the enigmatic basidiomycete Mixia osmundae.</title>
        <authorList>
            <person name="Nishida H."/>
            <person name="Nagatsuka Y."/>
            <person name="Sugiyama J."/>
        </authorList>
    </citation>
    <scope>NUCLEOTIDE SEQUENCE [LARGE SCALE GENOMIC DNA]</scope>
    <source>
        <strain evidence="15">CBS 9802 / IAM 14324 / JCM 22182 / KY 12970</strain>
    </source>
</reference>
<dbReference type="PROSITE" id="PS51072">
    <property type="entry name" value="MHD"/>
    <property type="match status" value="1"/>
</dbReference>
<dbReference type="STRING" id="764103.G7E7L8"/>
<keyword evidence="6 11" id="KW-0931">ER-Golgi transport</keyword>
<keyword evidence="7 11" id="KW-0653">Protein transport</keyword>
<comment type="subunit">
    <text evidence="3 11">Oligomeric complex that consists of at least the alpha, beta, beta', gamma, delta, epsilon and zeta subunits.</text>
</comment>
<dbReference type="GO" id="GO:0030126">
    <property type="term" value="C:COPI vesicle coat"/>
    <property type="evidence" value="ECO:0007669"/>
    <property type="project" value="UniProtKB-UniRule"/>
</dbReference>
<dbReference type="FunFam" id="3.30.450.60:FF:000003">
    <property type="entry name" value="Coatomer subunit delta"/>
    <property type="match status" value="1"/>
</dbReference>
<dbReference type="HOGENOM" id="CLU_019988_3_0_1"/>
<dbReference type="CDD" id="cd09254">
    <property type="entry name" value="AP_delta-COPI_MHD"/>
    <property type="match status" value="1"/>
</dbReference>
<dbReference type="AlphaFoldDB" id="G7E7L8"/>
<dbReference type="GO" id="GO:0015031">
    <property type="term" value="P:protein transport"/>
    <property type="evidence" value="ECO:0007669"/>
    <property type="project" value="UniProtKB-KW"/>
</dbReference>
<evidence type="ECO:0000256" key="6">
    <source>
        <dbReference type="ARBA" id="ARBA00022892"/>
    </source>
</evidence>